<dbReference type="EMBL" id="JBHSOA010000037">
    <property type="protein sequence ID" value="MFC5853614.1"/>
    <property type="molecule type" value="Genomic_DNA"/>
</dbReference>
<proteinExistence type="predicted"/>
<dbReference type="Proteomes" id="UP001596180">
    <property type="component" value="Unassembled WGS sequence"/>
</dbReference>
<evidence type="ECO:0000256" key="1">
    <source>
        <dbReference type="SAM" id="MobiDB-lite"/>
    </source>
</evidence>
<evidence type="ECO:0000313" key="3">
    <source>
        <dbReference type="Proteomes" id="UP001596180"/>
    </source>
</evidence>
<organism evidence="2 3">
    <name type="scientific">Streptomyces chlorus</name>
    <dbReference type="NCBI Taxonomy" id="887452"/>
    <lineage>
        <taxon>Bacteria</taxon>
        <taxon>Bacillati</taxon>
        <taxon>Actinomycetota</taxon>
        <taxon>Actinomycetes</taxon>
        <taxon>Kitasatosporales</taxon>
        <taxon>Streptomycetaceae</taxon>
        <taxon>Streptomyces</taxon>
    </lineage>
</organism>
<dbReference type="RefSeq" id="WP_381364158.1">
    <property type="nucleotide sequence ID" value="NZ_JBHSOA010000037.1"/>
</dbReference>
<feature type="compositionally biased region" description="Pro residues" evidence="1">
    <location>
        <begin position="1"/>
        <end position="22"/>
    </location>
</feature>
<comment type="caution">
    <text evidence="2">The sequence shown here is derived from an EMBL/GenBank/DDBJ whole genome shotgun (WGS) entry which is preliminary data.</text>
</comment>
<gene>
    <name evidence="2" type="ORF">ACFPZI_17920</name>
</gene>
<dbReference type="InterPro" id="IPR021312">
    <property type="entry name" value="DUF2889"/>
</dbReference>
<sequence>MTIEDPPAPQPAGPLGPSPVRPPGSVRRTSTLDTRWPGGFGTGLHIDGRARDLYTPADGRPPLVVAEDRLRVRFTPASRVIEEIESTPARSELALLTGARCGGGFRTRLAQALPRERDTGTPLYLMLDDLAAVSLIADFAETRWPSAGPGTHRVAARPQEGVCTGFMPGSSALSPDHVRKGGDRTRRVVPLPHPDDPAGWHELAAPTEPSMRRARRIDVTPGEVIGVDAMFQDSATVPEGGRRAVHEYRLHATAHARTGALLTLRAEPRILPYDECPLAVLNLDRLLGTPLADLRTTVPRVLRGTDGCTHLNDALRALAEVPALVAALHRSAQE</sequence>
<feature type="region of interest" description="Disordered" evidence="1">
    <location>
        <begin position="1"/>
        <end position="40"/>
    </location>
</feature>
<name>A0ABW1E0X3_9ACTN</name>
<keyword evidence="3" id="KW-1185">Reference proteome</keyword>
<evidence type="ECO:0000313" key="2">
    <source>
        <dbReference type="EMBL" id="MFC5853614.1"/>
    </source>
</evidence>
<protein>
    <submittedName>
        <fullName evidence="2">DUF2889 domain-containing protein</fullName>
    </submittedName>
</protein>
<reference evidence="3" key="1">
    <citation type="journal article" date="2019" name="Int. J. Syst. Evol. Microbiol.">
        <title>The Global Catalogue of Microorganisms (GCM) 10K type strain sequencing project: providing services to taxonomists for standard genome sequencing and annotation.</title>
        <authorList>
            <consortium name="The Broad Institute Genomics Platform"/>
            <consortium name="The Broad Institute Genome Sequencing Center for Infectious Disease"/>
            <person name="Wu L."/>
            <person name="Ma J."/>
        </authorList>
    </citation>
    <scope>NUCLEOTIDE SEQUENCE [LARGE SCALE GENOMIC DNA]</scope>
    <source>
        <strain evidence="3">JCM 10411</strain>
    </source>
</reference>
<dbReference type="Pfam" id="PF11136">
    <property type="entry name" value="DUF2889"/>
    <property type="match status" value="1"/>
</dbReference>
<accession>A0ABW1E0X3</accession>